<dbReference type="Gene3D" id="3.40.50.1820">
    <property type="entry name" value="alpha/beta hydrolase"/>
    <property type="match status" value="1"/>
</dbReference>
<sequence>MTAVLGCVLLGVQVTFAQTQTLPKVDLGYEIHQAIDFNQTAPLYNFSNIRYAQPPVGSLRFAAPVPPVGRNPVIQDGSVGKVCPSAIPNWSPIASVGDADLIAGNVSTFDYNSLNEQVQEYWSQHPPPAQTDSRATEDCLFLDVIVPKEIFDSRQVHHPRRRWNTGGGAPVVIWVYGGEYTLGSKE</sequence>
<evidence type="ECO:0000313" key="3">
    <source>
        <dbReference type="EMBL" id="KIW36708.1"/>
    </source>
</evidence>
<dbReference type="RefSeq" id="XP_016256924.1">
    <property type="nucleotide sequence ID" value="XM_016412743.1"/>
</dbReference>
<feature type="signal peptide" evidence="1">
    <location>
        <begin position="1"/>
        <end position="17"/>
    </location>
</feature>
<dbReference type="PANTHER" id="PTHR11559">
    <property type="entry name" value="CARBOXYLESTERASE"/>
    <property type="match status" value="1"/>
</dbReference>
<protein>
    <recommendedName>
        <fullName evidence="2">Carboxylesterase type B domain-containing protein</fullName>
    </recommendedName>
</protein>
<name>A0A0D2D0A5_9EURO</name>
<dbReference type="InterPro" id="IPR002018">
    <property type="entry name" value="CarbesteraseB"/>
</dbReference>
<dbReference type="HOGENOM" id="CLU_1603050_0_0_1"/>
<dbReference type="VEuPathDB" id="FungiDB:PV06_11117"/>
<dbReference type="OrthoDB" id="408631at2759"/>
<dbReference type="STRING" id="215243.A0A0D2D0A5"/>
<feature type="chain" id="PRO_5002251057" description="Carboxylesterase type B domain-containing protein" evidence="1">
    <location>
        <begin position="18"/>
        <end position="186"/>
    </location>
</feature>
<dbReference type="GeneID" id="27363191"/>
<evidence type="ECO:0000256" key="1">
    <source>
        <dbReference type="SAM" id="SignalP"/>
    </source>
</evidence>
<dbReference type="EMBL" id="KN847350">
    <property type="protein sequence ID" value="KIW36708.1"/>
    <property type="molecule type" value="Genomic_DNA"/>
</dbReference>
<dbReference type="InterPro" id="IPR050309">
    <property type="entry name" value="Type-B_Carboxylest/Lipase"/>
</dbReference>
<dbReference type="AlphaFoldDB" id="A0A0D2D0A5"/>
<evidence type="ECO:0000313" key="4">
    <source>
        <dbReference type="Proteomes" id="UP000053342"/>
    </source>
</evidence>
<accession>A0A0D2D0A5</accession>
<dbReference type="PROSITE" id="PS00941">
    <property type="entry name" value="CARBOXYLESTERASE_B_2"/>
    <property type="match status" value="1"/>
</dbReference>
<dbReference type="SUPFAM" id="SSF53474">
    <property type="entry name" value="alpha/beta-Hydrolases"/>
    <property type="match status" value="1"/>
</dbReference>
<gene>
    <name evidence="3" type="ORF">PV06_11117</name>
</gene>
<dbReference type="Pfam" id="PF00135">
    <property type="entry name" value="COesterase"/>
    <property type="match status" value="1"/>
</dbReference>
<feature type="domain" description="Carboxylesterase type B" evidence="2">
    <location>
        <begin position="39"/>
        <end position="185"/>
    </location>
</feature>
<dbReference type="InterPro" id="IPR029058">
    <property type="entry name" value="AB_hydrolase_fold"/>
</dbReference>
<keyword evidence="1" id="KW-0732">Signal</keyword>
<keyword evidence="4" id="KW-1185">Reference proteome</keyword>
<dbReference type="InterPro" id="IPR019819">
    <property type="entry name" value="Carboxylesterase_B_CS"/>
</dbReference>
<reference evidence="3 4" key="1">
    <citation type="submission" date="2015-01" db="EMBL/GenBank/DDBJ databases">
        <title>The Genome Sequence of Exophiala oligosperma CBS72588.</title>
        <authorList>
            <consortium name="The Broad Institute Genomics Platform"/>
            <person name="Cuomo C."/>
            <person name="de Hoog S."/>
            <person name="Gorbushina A."/>
            <person name="Stielow B."/>
            <person name="Teixiera M."/>
            <person name="Abouelleil A."/>
            <person name="Chapman S.B."/>
            <person name="Priest M."/>
            <person name="Young S.K."/>
            <person name="Wortman J."/>
            <person name="Nusbaum C."/>
            <person name="Birren B."/>
        </authorList>
    </citation>
    <scope>NUCLEOTIDE SEQUENCE [LARGE SCALE GENOMIC DNA]</scope>
    <source>
        <strain evidence="3 4">CBS 72588</strain>
    </source>
</reference>
<dbReference type="Proteomes" id="UP000053342">
    <property type="component" value="Unassembled WGS sequence"/>
</dbReference>
<evidence type="ECO:0000259" key="2">
    <source>
        <dbReference type="Pfam" id="PF00135"/>
    </source>
</evidence>
<organism evidence="3 4">
    <name type="scientific">Exophiala oligosperma</name>
    <dbReference type="NCBI Taxonomy" id="215243"/>
    <lineage>
        <taxon>Eukaryota</taxon>
        <taxon>Fungi</taxon>
        <taxon>Dikarya</taxon>
        <taxon>Ascomycota</taxon>
        <taxon>Pezizomycotina</taxon>
        <taxon>Eurotiomycetes</taxon>
        <taxon>Chaetothyriomycetidae</taxon>
        <taxon>Chaetothyriales</taxon>
        <taxon>Herpotrichiellaceae</taxon>
        <taxon>Exophiala</taxon>
    </lineage>
</organism>
<proteinExistence type="predicted"/>